<dbReference type="AlphaFoldDB" id="A0AB40BHA8"/>
<accession>A0AB40BHA8</accession>
<keyword evidence="5" id="KW-0804">Transcription</keyword>
<protein>
    <submittedName>
        <fullName evidence="11">Basic helix-loop-helix protein A-like isoform X1</fullName>
    </submittedName>
</protein>
<keyword evidence="4" id="KW-0010">Activator</keyword>
<evidence type="ECO:0000256" key="2">
    <source>
        <dbReference type="ARBA" id="ARBA00005510"/>
    </source>
</evidence>
<keyword evidence="7" id="KW-0175">Coiled coil</keyword>
<dbReference type="GeneID" id="120262922"/>
<evidence type="ECO:0000256" key="8">
    <source>
        <dbReference type="SAM" id="MobiDB-lite"/>
    </source>
</evidence>
<evidence type="ECO:0000313" key="10">
    <source>
        <dbReference type="Proteomes" id="UP001515500"/>
    </source>
</evidence>
<proteinExistence type="inferred from homology"/>
<feature type="compositionally biased region" description="Polar residues" evidence="8">
    <location>
        <begin position="258"/>
        <end position="268"/>
    </location>
</feature>
<sequence>MQLQHSLQLSVQSINWTYSIFWQLNPQNQVLEWKDGYYNGIIKSRKTVLGPFEVSLEDDAVQRSRQLRELYDALVSEQLVGSSPAPVGLSPEDLTEVEWFYLVSVSFSFSSGEGLPGKAFERQRHVWLTRANEGNRKDLCRAILCKSAGIQTLVCIPILDGVLEFGTTEKVEEDLSVIQQAKSLFKENENDKPTLSEQSTSSPVNNSMFGFRHLVNAAPMNVDAQQGGTDEEEEEDDDDDVEDEGDIGYLVMSEDVGSDNSNSVSECAQPSDDECSETISSLPQNNLIETAKSMSVGSLVHSKNSAFTEWGSHNGNHFLSFFSRRTSQRMLKFMLFKVPDLHCASIQDSFQEELSTNHVLAERRRREKINKRFIVLRSIVPFVTKMDKTSILESTIEYLERLQRQIEELKSRKEKMGINLQTMNTETSKVETPCSTNVKVSIIEANALFKLQCPYKDGLLFKIMQKLHELGLETTSIQSSTVNKIFVAELRAKVKEINGRKATIMEVKRAIYQIFS</sequence>
<keyword evidence="3" id="KW-0805">Transcription regulation</keyword>
<evidence type="ECO:0000256" key="1">
    <source>
        <dbReference type="ARBA" id="ARBA00004123"/>
    </source>
</evidence>
<name>A0AB40BHA8_DIOCR</name>
<evidence type="ECO:0000256" key="4">
    <source>
        <dbReference type="ARBA" id="ARBA00023159"/>
    </source>
</evidence>
<dbReference type="PANTHER" id="PTHR46266">
    <property type="entry name" value="TRANSCRIPTION FACTOR TT8"/>
    <property type="match status" value="1"/>
</dbReference>
<dbReference type="SUPFAM" id="SSF47459">
    <property type="entry name" value="HLH, helix-loop-helix DNA-binding domain"/>
    <property type="match status" value="1"/>
</dbReference>
<feature type="compositionally biased region" description="Acidic residues" evidence="8">
    <location>
        <begin position="229"/>
        <end position="246"/>
    </location>
</feature>
<dbReference type="Pfam" id="PF22754">
    <property type="entry name" value="bHLH-TF_ACT-like_plant"/>
    <property type="match status" value="1"/>
</dbReference>
<dbReference type="InterPro" id="IPR036638">
    <property type="entry name" value="HLH_DNA-bd_sf"/>
</dbReference>
<feature type="coiled-coil region" evidence="7">
    <location>
        <begin position="392"/>
        <end position="426"/>
    </location>
</feature>
<comment type="similarity">
    <text evidence="2">Belongs to the bHLH protein family.</text>
</comment>
<dbReference type="SMART" id="SM00353">
    <property type="entry name" value="HLH"/>
    <property type="match status" value="1"/>
</dbReference>
<evidence type="ECO:0000256" key="3">
    <source>
        <dbReference type="ARBA" id="ARBA00023015"/>
    </source>
</evidence>
<feature type="region of interest" description="Disordered" evidence="8">
    <location>
        <begin position="223"/>
        <end position="274"/>
    </location>
</feature>
<keyword evidence="6" id="KW-0539">Nucleus</keyword>
<dbReference type="InterPro" id="IPR054502">
    <property type="entry name" value="bHLH-TF_ACT-like_plant"/>
</dbReference>
<dbReference type="Proteomes" id="UP001515500">
    <property type="component" value="Chromosome 6"/>
</dbReference>
<dbReference type="GO" id="GO:0046983">
    <property type="term" value="F:protein dimerization activity"/>
    <property type="evidence" value="ECO:0007669"/>
    <property type="project" value="InterPro"/>
</dbReference>
<keyword evidence="10" id="KW-1185">Reference proteome</keyword>
<gene>
    <name evidence="11" type="primary">LOC120262922</name>
</gene>
<evidence type="ECO:0000256" key="7">
    <source>
        <dbReference type="SAM" id="Coils"/>
    </source>
</evidence>
<dbReference type="Pfam" id="PF14215">
    <property type="entry name" value="bHLH-MYC_N"/>
    <property type="match status" value="1"/>
</dbReference>
<dbReference type="PANTHER" id="PTHR46266:SF4">
    <property type="entry name" value="TRANSCRIPTION FACTOR TT8"/>
    <property type="match status" value="1"/>
</dbReference>
<dbReference type="GO" id="GO:0005634">
    <property type="term" value="C:nucleus"/>
    <property type="evidence" value="ECO:0007669"/>
    <property type="project" value="UniProtKB-SubCell"/>
</dbReference>
<evidence type="ECO:0000256" key="5">
    <source>
        <dbReference type="ARBA" id="ARBA00023163"/>
    </source>
</evidence>
<organism evidence="10 11">
    <name type="scientific">Dioscorea cayennensis subsp. rotundata</name>
    <name type="common">White Guinea yam</name>
    <name type="synonym">Dioscorea rotundata</name>
    <dbReference type="NCBI Taxonomy" id="55577"/>
    <lineage>
        <taxon>Eukaryota</taxon>
        <taxon>Viridiplantae</taxon>
        <taxon>Streptophyta</taxon>
        <taxon>Embryophyta</taxon>
        <taxon>Tracheophyta</taxon>
        <taxon>Spermatophyta</taxon>
        <taxon>Magnoliopsida</taxon>
        <taxon>Liliopsida</taxon>
        <taxon>Dioscoreales</taxon>
        <taxon>Dioscoreaceae</taxon>
        <taxon>Dioscorea</taxon>
    </lineage>
</organism>
<dbReference type="RefSeq" id="XP_039126767.1">
    <property type="nucleotide sequence ID" value="XM_039270833.1"/>
</dbReference>
<dbReference type="PROSITE" id="PS50888">
    <property type="entry name" value="BHLH"/>
    <property type="match status" value="1"/>
</dbReference>
<dbReference type="Pfam" id="PF00010">
    <property type="entry name" value="HLH"/>
    <property type="match status" value="1"/>
</dbReference>
<dbReference type="InterPro" id="IPR025610">
    <property type="entry name" value="MYC/MYB_N"/>
</dbReference>
<dbReference type="Gene3D" id="4.10.280.10">
    <property type="entry name" value="Helix-loop-helix DNA-binding domain"/>
    <property type="match status" value="1"/>
</dbReference>
<dbReference type="InterPro" id="IPR011598">
    <property type="entry name" value="bHLH_dom"/>
</dbReference>
<feature type="domain" description="BHLH" evidence="9">
    <location>
        <begin position="353"/>
        <end position="402"/>
    </location>
</feature>
<evidence type="ECO:0000256" key="6">
    <source>
        <dbReference type="ARBA" id="ARBA00023242"/>
    </source>
</evidence>
<comment type="subcellular location">
    <subcellularLocation>
        <location evidence="1">Nucleus</location>
    </subcellularLocation>
</comment>
<evidence type="ECO:0000313" key="11">
    <source>
        <dbReference type="RefSeq" id="XP_039126767.1"/>
    </source>
</evidence>
<reference evidence="11" key="1">
    <citation type="submission" date="2025-08" db="UniProtKB">
        <authorList>
            <consortium name="RefSeq"/>
        </authorList>
    </citation>
    <scope>IDENTIFICATION</scope>
</reference>
<evidence type="ECO:0000259" key="9">
    <source>
        <dbReference type="PROSITE" id="PS50888"/>
    </source>
</evidence>